<feature type="short sequence motif" description="DGA/G" evidence="4">
    <location>
        <begin position="178"/>
        <end position="180"/>
    </location>
</feature>
<proteinExistence type="predicted"/>
<organism evidence="6 7">
    <name type="scientific">Clostridium kluyveri (strain ATCC 8527 / DSM 555 / NBRC 12016 / NCIMB 10680 / K1)</name>
    <dbReference type="NCBI Taxonomy" id="431943"/>
    <lineage>
        <taxon>Bacteria</taxon>
        <taxon>Bacillati</taxon>
        <taxon>Bacillota</taxon>
        <taxon>Clostridia</taxon>
        <taxon>Eubacteriales</taxon>
        <taxon>Clostridiaceae</taxon>
        <taxon>Clostridium</taxon>
    </lineage>
</organism>
<dbReference type="EMBL" id="CP000673">
    <property type="protein sequence ID" value="EDK35465.1"/>
    <property type="molecule type" value="Genomic_DNA"/>
</dbReference>
<evidence type="ECO:0000256" key="1">
    <source>
        <dbReference type="ARBA" id="ARBA00022801"/>
    </source>
</evidence>
<dbReference type="Gene3D" id="3.40.1090.10">
    <property type="entry name" value="Cytosolic phospholipase A2 catalytic domain"/>
    <property type="match status" value="2"/>
</dbReference>
<accession>A5N2W9</accession>
<sequence length="402" mass="46078">MIGLALEGGGAKGAFHMGATKAFIEEGYKFHGIVGTSIGAINGAVIAQGDFEKGYNWWTKIDISTIFNLEKIHMQKFMNRNIDKETLIYILSAMKNIIENRGIDTKKMREILNNIIDEDKLRKSKIDFGMVTVSISDFKPLNLYKEDIPNGKMINYLMASANFPIFRIEPLDDRYYIDGGFYDNCPINLLVKKKYTEIIAIRTLGIGPVQKVKNKNVKIVNIIPSESLGRVLNFDNDLIQTNLKMGYCDAMRFIKKLKGRKYYIESIYTEKTFFYKLSSMSKNTIDNLSIIMKLPSMDPLKLLFERILPDISKIINIQALASYEDIVIGILEYMAEKRQIERYKVYTLDDFIKVIKNVNLQKVSDSNKLTLDIIKKIKLTSTTYPKEIILEQIGNELLGVFE</sequence>
<dbReference type="InterPro" id="IPR002641">
    <property type="entry name" value="PNPLA_dom"/>
</dbReference>
<feature type="active site" description="Nucleophile" evidence="4">
    <location>
        <position position="37"/>
    </location>
</feature>
<feature type="short sequence motif" description="GXSXG" evidence="4">
    <location>
        <begin position="35"/>
        <end position="39"/>
    </location>
</feature>
<protein>
    <recommendedName>
        <fullName evidence="5">PNPLA domain-containing protein</fullName>
    </recommendedName>
</protein>
<evidence type="ECO:0000256" key="2">
    <source>
        <dbReference type="ARBA" id="ARBA00022963"/>
    </source>
</evidence>
<dbReference type="InterPro" id="IPR016035">
    <property type="entry name" value="Acyl_Trfase/lysoPLipase"/>
</dbReference>
<dbReference type="GO" id="GO:0016042">
    <property type="term" value="P:lipid catabolic process"/>
    <property type="evidence" value="ECO:0007669"/>
    <property type="project" value="UniProtKB-UniRule"/>
</dbReference>
<dbReference type="RefSeq" id="WP_012103796.1">
    <property type="nucleotide sequence ID" value="NC_009706.1"/>
</dbReference>
<dbReference type="STRING" id="431943.CKL_3474"/>
<keyword evidence="2 4" id="KW-0442">Lipid degradation</keyword>
<evidence type="ECO:0000256" key="3">
    <source>
        <dbReference type="ARBA" id="ARBA00023098"/>
    </source>
</evidence>
<dbReference type="AlphaFoldDB" id="A5N2W9"/>
<gene>
    <name evidence="6" type="ordered locus">CKL_3474</name>
</gene>
<dbReference type="GO" id="GO:0016787">
    <property type="term" value="F:hydrolase activity"/>
    <property type="evidence" value="ECO:0007669"/>
    <property type="project" value="UniProtKB-UniRule"/>
</dbReference>
<name>A5N2W9_CLOK5</name>
<dbReference type="PANTHER" id="PTHR14226:SF29">
    <property type="entry name" value="NEUROPATHY TARGET ESTERASE SWS"/>
    <property type="match status" value="1"/>
</dbReference>
<keyword evidence="3 4" id="KW-0443">Lipid metabolism</keyword>
<evidence type="ECO:0000259" key="5">
    <source>
        <dbReference type="PROSITE" id="PS51635"/>
    </source>
</evidence>
<dbReference type="SUPFAM" id="SSF52151">
    <property type="entry name" value="FabD/lysophospholipase-like"/>
    <property type="match status" value="1"/>
</dbReference>
<evidence type="ECO:0000313" key="7">
    <source>
        <dbReference type="Proteomes" id="UP000002411"/>
    </source>
</evidence>
<dbReference type="KEGG" id="ckl:CKL_3474"/>
<dbReference type="HOGENOM" id="CLU_034454_3_0_9"/>
<feature type="active site" description="Proton acceptor" evidence="4">
    <location>
        <position position="178"/>
    </location>
</feature>
<feature type="short sequence motif" description="GXGXXG" evidence="4">
    <location>
        <begin position="8"/>
        <end position="13"/>
    </location>
</feature>
<dbReference type="Pfam" id="PF01734">
    <property type="entry name" value="Patatin"/>
    <property type="match status" value="1"/>
</dbReference>
<reference evidence="6 7" key="1">
    <citation type="journal article" date="2008" name="Proc. Natl. Acad. Sci. U.S.A.">
        <title>The genome of Clostridium kluyveri, a strict anaerobe with unique metabolic features.</title>
        <authorList>
            <person name="Seedorf H."/>
            <person name="Fricke W.F."/>
            <person name="Veith B."/>
            <person name="Brueggemann H."/>
            <person name="Liesegang H."/>
            <person name="Strittmatter A."/>
            <person name="Miethke M."/>
            <person name="Buckel W."/>
            <person name="Hinderberger J."/>
            <person name="Li F."/>
            <person name="Hagemeier C."/>
            <person name="Thauer R.K."/>
            <person name="Gottschalk G."/>
        </authorList>
    </citation>
    <scope>NUCLEOTIDE SEQUENCE [LARGE SCALE GENOMIC DNA]</scope>
    <source>
        <strain evidence="7">ATCC 8527 / DSM 555 / NCIMB 10680</strain>
    </source>
</reference>
<keyword evidence="1 4" id="KW-0378">Hydrolase</keyword>
<evidence type="ECO:0000256" key="4">
    <source>
        <dbReference type="PROSITE-ProRule" id="PRU01161"/>
    </source>
</evidence>
<dbReference type="PANTHER" id="PTHR14226">
    <property type="entry name" value="NEUROPATHY TARGET ESTERASE/SWISS CHEESE D.MELANOGASTER"/>
    <property type="match status" value="1"/>
</dbReference>
<dbReference type="eggNOG" id="COG1752">
    <property type="taxonomic scope" value="Bacteria"/>
</dbReference>
<dbReference type="Proteomes" id="UP000002411">
    <property type="component" value="Chromosome"/>
</dbReference>
<evidence type="ECO:0000313" key="6">
    <source>
        <dbReference type="EMBL" id="EDK35465.1"/>
    </source>
</evidence>
<dbReference type="CDD" id="cd07209">
    <property type="entry name" value="Pat_hypo_Ecoli_Z1214_like"/>
    <property type="match status" value="1"/>
</dbReference>
<feature type="domain" description="PNPLA" evidence="5">
    <location>
        <begin position="4"/>
        <end position="191"/>
    </location>
</feature>
<dbReference type="InterPro" id="IPR050301">
    <property type="entry name" value="NTE"/>
</dbReference>
<keyword evidence="7" id="KW-1185">Reference proteome</keyword>
<dbReference type="PROSITE" id="PS51635">
    <property type="entry name" value="PNPLA"/>
    <property type="match status" value="1"/>
</dbReference>